<dbReference type="PATRIC" id="fig|1246995.3.peg.3062"/>
<dbReference type="SUPFAM" id="SSF49785">
    <property type="entry name" value="Galactose-binding domain-like"/>
    <property type="match status" value="1"/>
</dbReference>
<dbReference type="OrthoDB" id="9801679at2"/>
<dbReference type="eggNOG" id="COG4412">
    <property type="taxonomic scope" value="Bacteria"/>
</dbReference>
<protein>
    <submittedName>
        <fullName evidence="2">Ricin B lectin</fullName>
    </submittedName>
</protein>
<dbReference type="STRING" id="1246995.AFR_15080"/>
<keyword evidence="3" id="KW-1185">Reference proteome</keyword>
<name>U5VWC3_9ACTN</name>
<feature type="signal peptide" evidence="1">
    <location>
        <begin position="1"/>
        <end position="23"/>
    </location>
</feature>
<evidence type="ECO:0000313" key="2">
    <source>
        <dbReference type="EMBL" id="AGZ41298.1"/>
    </source>
</evidence>
<dbReference type="EMBL" id="CP006272">
    <property type="protein sequence ID" value="AGZ41298.1"/>
    <property type="molecule type" value="Genomic_DNA"/>
</dbReference>
<gene>
    <name evidence="2" type="ORF">AFR_15080</name>
</gene>
<dbReference type="GO" id="GO:0030246">
    <property type="term" value="F:carbohydrate binding"/>
    <property type="evidence" value="ECO:0007669"/>
    <property type="project" value="UniProtKB-KW"/>
</dbReference>
<keyword evidence="1" id="KW-0732">Signal</keyword>
<dbReference type="HOGENOM" id="CLU_1466626_0_0_11"/>
<dbReference type="RefSeq" id="WP_023361357.1">
    <property type="nucleotide sequence ID" value="NC_022657.1"/>
</dbReference>
<dbReference type="Proteomes" id="UP000017746">
    <property type="component" value="Chromosome"/>
</dbReference>
<dbReference type="InterPro" id="IPR008979">
    <property type="entry name" value="Galactose-bd-like_sf"/>
</dbReference>
<sequence>MKAVVTTVSAVAVLLLATGSASYGHQAQSAAPCSGQVHPNPGFERGTTGWTAGPRIVVLGDQARPAHAGRAYATFAGLDVTRTDSLRGAVTVPAGCNLTVSFWARAATTETMRGDYLNVGLSVTGTPPKTVFSLSYDHSPQWQQHSSSTGTATTERAASVSFFSSETAGNGVTSFDVDDVTFTLS</sequence>
<evidence type="ECO:0000313" key="3">
    <source>
        <dbReference type="Proteomes" id="UP000017746"/>
    </source>
</evidence>
<reference evidence="2 3" key="1">
    <citation type="journal article" date="2014" name="J. Biotechnol.">
        <title>Complete genome sequence of the actinobacterium Actinoplanes friuliensis HAG 010964, producer of the lipopeptide antibiotic friulimycin.</title>
        <authorList>
            <person name="Ruckert C."/>
            <person name="Szczepanowski R."/>
            <person name="Albersmeier A."/>
            <person name="Goesmann A."/>
            <person name="Fischer N."/>
            <person name="Steinkamper A."/>
            <person name="Puhler A."/>
            <person name="Biener R."/>
            <person name="Schwartz D."/>
            <person name="Kalinowski J."/>
        </authorList>
    </citation>
    <scope>NUCLEOTIDE SEQUENCE [LARGE SCALE GENOMIC DNA]</scope>
    <source>
        <strain evidence="2 3">DSM 7358</strain>
    </source>
</reference>
<dbReference type="AlphaFoldDB" id="U5VWC3"/>
<keyword evidence="2" id="KW-0430">Lectin</keyword>
<evidence type="ECO:0000256" key="1">
    <source>
        <dbReference type="SAM" id="SignalP"/>
    </source>
</evidence>
<dbReference type="Gene3D" id="2.60.120.260">
    <property type="entry name" value="Galactose-binding domain-like"/>
    <property type="match status" value="1"/>
</dbReference>
<accession>U5VWC3</accession>
<dbReference type="KEGG" id="afs:AFR_15080"/>
<organism evidence="2 3">
    <name type="scientific">Actinoplanes friuliensis DSM 7358</name>
    <dbReference type="NCBI Taxonomy" id="1246995"/>
    <lineage>
        <taxon>Bacteria</taxon>
        <taxon>Bacillati</taxon>
        <taxon>Actinomycetota</taxon>
        <taxon>Actinomycetes</taxon>
        <taxon>Micromonosporales</taxon>
        <taxon>Micromonosporaceae</taxon>
        <taxon>Actinoplanes</taxon>
    </lineage>
</organism>
<feature type="chain" id="PRO_5039131234" evidence="1">
    <location>
        <begin position="24"/>
        <end position="185"/>
    </location>
</feature>
<proteinExistence type="predicted"/>